<dbReference type="InterPro" id="IPR003838">
    <property type="entry name" value="ABC3_permease_C"/>
</dbReference>
<evidence type="ECO:0000256" key="8">
    <source>
        <dbReference type="SAM" id="Phobius"/>
    </source>
</evidence>
<dbReference type="Pfam" id="PF02687">
    <property type="entry name" value="FtsX"/>
    <property type="match status" value="2"/>
</dbReference>
<keyword evidence="4 8" id="KW-1133">Transmembrane helix</keyword>
<dbReference type="OrthoDB" id="9780560at2"/>
<evidence type="ECO:0000256" key="5">
    <source>
        <dbReference type="ARBA" id="ARBA00023136"/>
    </source>
</evidence>
<feature type="domain" description="ABC3 transporter permease C-terminal" evidence="9">
    <location>
        <begin position="736"/>
        <end position="849"/>
    </location>
</feature>
<reference evidence="11 12" key="1">
    <citation type="submission" date="2019-06" db="EMBL/GenBank/DDBJ databases">
        <title>Sequencing the genomes of 1000 actinobacteria strains.</title>
        <authorList>
            <person name="Klenk H.-P."/>
        </authorList>
    </citation>
    <scope>NUCLEOTIDE SEQUENCE [LARGE SCALE GENOMIC DNA]</scope>
    <source>
        <strain evidence="11 12">DSM 45015</strain>
    </source>
</reference>
<dbReference type="RefSeq" id="WP_141923440.1">
    <property type="nucleotide sequence ID" value="NZ_VFQC01000001.1"/>
</dbReference>
<name>A0A543NJA3_9ACTN</name>
<evidence type="ECO:0000256" key="6">
    <source>
        <dbReference type="ARBA" id="ARBA00038076"/>
    </source>
</evidence>
<dbReference type="Proteomes" id="UP000317422">
    <property type="component" value="Unassembled WGS sequence"/>
</dbReference>
<feature type="region of interest" description="Disordered" evidence="7">
    <location>
        <begin position="91"/>
        <end position="131"/>
    </location>
</feature>
<evidence type="ECO:0000256" key="1">
    <source>
        <dbReference type="ARBA" id="ARBA00004651"/>
    </source>
</evidence>
<keyword evidence="5 8" id="KW-0472">Membrane</keyword>
<protein>
    <submittedName>
        <fullName evidence="11">Putative ABC transport system permease protein</fullName>
    </submittedName>
</protein>
<evidence type="ECO:0000256" key="4">
    <source>
        <dbReference type="ARBA" id="ARBA00022989"/>
    </source>
</evidence>
<feature type="domain" description="MacB-like periplasmic core" evidence="10">
    <location>
        <begin position="488"/>
        <end position="702"/>
    </location>
</feature>
<evidence type="ECO:0000256" key="7">
    <source>
        <dbReference type="SAM" id="MobiDB-lite"/>
    </source>
</evidence>
<gene>
    <name evidence="11" type="ORF">FHX37_1771</name>
</gene>
<feature type="transmembrane region" description="Helical" evidence="8">
    <location>
        <begin position="784"/>
        <end position="804"/>
    </location>
</feature>
<dbReference type="GO" id="GO:0022857">
    <property type="term" value="F:transmembrane transporter activity"/>
    <property type="evidence" value="ECO:0007669"/>
    <property type="project" value="TreeGrafter"/>
</dbReference>
<dbReference type="GO" id="GO:0005886">
    <property type="term" value="C:plasma membrane"/>
    <property type="evidence" value="ECO:0007669"/>
    <property type="project" value="UniProtKB-SubCell"/>
</dbReference>
<dbReference type="PANTHER" id="PTHR30572:SF4">
    <property type="entry name" value="ABC TRANSPORTER PERMEASE YTRF"/>
    <property type="match status" value="1"/>
</dbReference>
<comment type="subcellular location">
    <subcellularLocation>
        <location evidence="1">Cell membrane</location>
        <topology evidence="1">Multi-pass membrane protein</topology>
    </subcellularLocation>
</comment>
<feature type="transmembrane region" description="Helical" evidence="8">
    <location>
        <begin position="487"/>
        <end position="507"/>
    </location>
</feature>
<accession>A0A543NJA3</accession>
<feature type="transmembrane region" description="Helical" evidence="8">
    <location>
        <begin position="357"/>
        <end position="375"/>
    </location>
</feature>
<feature type="domain" description="MacB-like periplasmic core" evidence="10">
    <location>
        <begin position="18"/>
        <end position="228"/>
    </location>
</feature>
<keyword evidence="2" id="KW-1003">Cell membrane</keyword>
<evidence type="ECO:0000259" key="10">
    <source>
        <dbReference type="Pfam" id="PF12704"/>
    </source>
</evidence>
<organism evidence="11 12">
    <name type="scientific">Haloactinospora alba</name>
    <dbReference type="NCBI Taxonomy" id="405555"/>
    <lineage>
        <taxon>Bacteria</taxon>
        <taxon>Bacillati</taxon>
        <taxon>Actinomycetota</taxon>
        <taxon>Actinomycetes</taxon>
        <taxon>Streptosporangiales</taxon>
        <taxon>Nocardiopsidaceae</taxon>
        <taxon>Haloactinospora</taxon>
    </lineage>
</organism>
<evidence type="ECO:0000259" key="9">
    <source>
        <dbReference type="Pfam" id="PF02687"/>
    </source>
</evidence>
<keyword evidence="12" id="KW-1185">Reference proteome</keyword>
<feature type="domain" description="ABC3 transporter permease C-terminal" evidence="9">
    <location>
        <begin position="263"/>
        <end position="385"/>
    </location>
</feature>
<feature type="compositionally biased region" description="Acidic residues" evidence="7">
    <location>
        <begin position="632"/>
        <end position="642"/>
    </location>
</feature>
<dbReference type="PANTHER" id="PTHR30572">
    <property type="entry name" value="MEMBRANE COMPONENT OF TRANSPORTER-RELATED"/>
    <property type="match status" value="1"/>
</dbReference>
<feature type="transmembrane region" description="Helical" evidence="8">
    <location>
        <begin position="308"/>
        <end position="337"/>
    </location>
</feature>
<keyword evidence="3 8" id="KW-0812">Transmembrane</keyword>
<comment type="caution">
    <text evidence="11">The sequence shown here is derived from an EMBL/GenBank/DDBJ whole genome shotgun (WGS) entry which is preliminary data.</text>
</comment>
<dbReference type="AlphaFoldDB" id="A0A543NJA3"/>
<evidence type="ECO:0000313" key="11">
    <source>
        <dbReference type="EMBL" id="TQN31850.1"/>
    </source>
</evidence>
<dbReference type="InterPro" id="IPR025857">
    <property type="entry name" value="MacB_PCD"/>
</dbReference>
<dbReference type="Pfam" id="PF12704">
    <property type="entry name" value="MacB_PCD"/>
    <property type="match status" value="2"/>
</dbReference>
<evidence type="ECO:0000256" key="3">
    <source>
        <dbReference type="ARBA" id="ARBA00022692"/>
    </source>
</evidence>
<feature type="transmembrane region" description="Helical" evidence="8">
    <location>
        <begin position="408"/>
        <end position="427"/>
    </location>
</feature>
<feature type="transmembrane region" description="Helical" evidence="8">
    <location>
        <begin position="728"/>
        <end position="757"/>
    </location>
</feature>
<proteinExistence type="inferred from homology"/>
<dbReference type="InterPro" id="IPR050250">
    <property type="entry name" value="Macrolide_Exporter_MacB"/>
</dbReference>
<evidence type="ECO:0000256" key="2">
    <source>
        <dbReference type="ARBA" id="ARBA00022475"/>
    </source>
</evidence>
<feature type="transmembrane region" description="Helical" evidence="8">
    <location>
        <begin position="259"/>
        <end position="285"/>
    </location>
</feature>
<feature type="transmembrane region" description="Helical" evidence="8">
    <location>
        <begin position="433"/>
        <end position="455"/>
    </location>
</feature>
<evidence type="ECO:0000313" key="12">
    <source>
        <dbReference type="Proteomes" id="UP000317422"/>
    </source>
</evidence>
<comment type="similarity">
    <text evidence="6">Belongs to the ABC-4 integral membrane protein family.</text>
</comment>
<sequence length="857" mass="87297">MLRTTLAGLRMHTGRLVATALAIVLGVMFVSGTLVFSDTLEEGVDSQVMGSASDFESIVTPEEGAGAPADAEPPLTPELLDRIEGLDEVASASGTIQGDTPVLDKDGRALGQTPTTGISVDGDTRHTAATGELPSADDEMALATTTAEQAGYEVGDEVTVLGGEDAKHTFTVTGLIDFGVESPFAFSGGAAFTPQTAEKLTGKEAFSEIDVRGAEGVPPAEVTDAVAEVSGSGAKAQTGTEMGEELAEQSGAQVQMLSIGLLLFALIAMFTAAIVIYNTFAVLIAQRQREMALLRCVGARRGQVFRGVLLEALIVGAVSSVIGVAAGIGLGTAGFALSKESLGAGGATTSLVVTPTAVGLGVLVGTVVTLLAALLPARKATKVSPLAALRTSAAAAGMEKGIGWLRTGAAVLLFAVSACMTVLGQNVGQEPGLFLTVGAAMLAFLGVVVVGPLIVRGIASAVRLPMRAFGVPGKLAADNSQRGSRRAATAMIALTIGATLITGYAVFSSSMQSTMEEELAEQFPADYVLNQQFGTEDFEQGGIPADVVDRLQDSEEIAGAYSQRSEPVSMAGEPATAFAYTGAELGTDLQGSVVAGELSEVGPGSVAVAENMAGDREVGDTVKIGPAPEAAPADEPDTSASEEEQRSYTIAAITPATGAMYGITMDPDDFSTAFPDSDTAQSVYVTAAEDAATADSREAVNDAIAEHPTIQVQSTTEMKEQFEQVLDIAFASIAAMLGLALVIAVFGVANTMALSVLERRRESAMLRALGLSGGQLRRMLSLEAVLLCLTGAGIGVVLGVTFGWAGGLVAFSDLVLTIPIAKIGLFLAAAVVAGLLAAALPAHRAARTSITGALASE</sequence>
<feature type="region of interest" description="Disordered" evidence="7">
    <location>
        <begin position="619"/>
        <end position="646"/>
    </location>
</feature>
<feature type="transmembrane region" description="Helical" evidence="8">
    <location>
        <begin position="816"/>
        <end position="840"/>
    </location>
</feature>
<dbReference type="EMBL" id="VFQC01000001">
    <property type="protein sequence ID" value="TQN31850.1"/>
    <property type="molecule type" value="Genomic_DNA"/>
</dbReference>